<dbReference type="CDD" id="cd02241">
    <property type="entry name" value="cupin_OxOx"/>
    <property type="match status" value="1"/>
</dbReference>
<organism evidence="15 16">
    <name type="scientific">Ceratodon purpureus</name>
    <name type="common">Fire moss</name>
    <name type="synonym">Dicranum purpureum</name>
    <dbReference type="NCBI Taxonomy" id="3225"/>
    <lineage>
        <taxon>Eukaryota</taxon>
        <taxon>Viridiplantae</taxon>
        <taxon>Streptophyta</taxon>
        <taxon>Embryophyta</taxon>
        <taxon>Bryophyta</taxon>
        <taxon>Bryophytina</taxon>
        <taxon>Bryopsida</taxon>
        <taxon>Dicranidae</taxon>
        <taxon>Pseudoditrichales</taxon>
        <taxon>Ditrichaceae</taxon>
        <taxon>Ceratodon</taxon>
    </lineage>
</organism>
<keyword evidence="5 9" id="KW-0479">Metal-binding</keyword>
<accession>A0A8T0GY63</accession>
<evidence type="ECO:0000313" key="15">
    <source>
        <dbReference type="EMBL" id="KAG0561832.1"/>
    </source>
</evidence>
<evidence type="ECO:0000256" key="5">
    <source>
        <dbReference type="ARBA" id="ARBA00022723"/>
    </source>
</evidence>
<evidence type="ECO:0000256" key="12">
    <source>
        <dbReference type="RuleBase" id="RU366015"/>
    </source>
</evidence>
<sequence length="279" mass="30490">MTASQNYKTCRTVRHSQHHQPDLFTTSPGPFFTLLDLPHRSQLQFITAKIMAVTTLSLAVAMMALFAATVVRASDGDPLQDFCVADESSKIFINGFPCKDPAKVVSEDFTFRGLRHQGNLSTSFGAPLQKAFVHEFPGINTQGISWARLDFAYPAGLNVPHWHQRATEVLSCQQGKLLVGFVDTNNKLWSTVLEPGDITTFPRGLMHFQLNVGKGPAFAVLALNSQNAGRSDVGASTFGAGVKEQILEKAFGLSEEAVKSLEKFFSMPHVQESSGVEVM</sequence>
<keyword evidence="4 12" id="KW-0964">Secreted</keyword>
<comment type="subcellular location">
    <subcellularLocation>
        <location evidence="1 12">Secreted</location>
        <location evidence="1 12">Extracellular space</location>
        <location evidence="1 12">Apoplast</location>
    </subcellularLocation>
</comment>
<keyword evidence="13" id="KW-0812">Transmembrane</keyword>
<dbReference type="GO" id="GO:0010497">
    <property type="term" value="P:plasmodesmata-mediated intercellular transport"/>
    <property type="evidence" value="ECO:0007669"/>
    <property type="project" value="UniProtKB-ARBA"/>
</dbReference>
<keyword evidence="8 9" id="KW-0464">Manganese</keyword>
<feature type="binding site" evidence="10">
    <location>
        <position position="207"/>
    </location>
    <ligand>
        <name>Mn(2+)</name>
        <dbReference type="ChEBI" id="CHEBI:29035"/>
    </ligand>
</feature>
<dbReference type="PRINTS" id="PR00325">
    <property type="entry name" value="GERMIN"/>
</dbReference>
<feature type="disulfide bond" evidence="11">
    <location>
        <begin position="83"/>
        <end position="98"/>
    </location>
</feature>
<dbReference type="SMART" id="SM00835">
    <property type="entry name" value="Cupin_1"/>
    <property type="match status" value="1"/>
</dbReference>
<dbReference type="Pfam" id="PF00190">
    <property type="entry name" value="Cupin_1"/>
    <property type="match status" value="1"/>
</dbReference>
<dbReference type="EMBL" id="CM026430">
    <property type="protein sequence ID" value="KAG0561832.1"/>
    <property type="molecule type" value="Genomic_DNA"/>
</dbReference>
<feature type="domain" description="Cupin type-1" evidence="14">
    <location>
        <begin position="112"/>
        <end position="259"/>
    </location>
</feature>
<keyword evidence="6" id="KW-0732">Signal</keyword>
<dbReference type="AlphaFoldDB" id="A0A8T0GY63"/>
<feature type="transmembrane region" description="Helical" evidence="13">
    <location>
        <begin position="50"/>
        <end position="71"/>
    </location>
</feature>
<dbReference type="Proteomes" id="UP000822688">
    <property type="component" value="Chromosome 9"/>
</dbReference>
<dbReference type="InterPro" id="IPR011051">
    <property type="entry name" value="RmlC_Cupin_sf"/>
</dbReference>
<keyword evidence="7 11" id="KW-1015">Disulfide bond</keyword>
<evidence type="ECO:0000256" key="7">
    <source>
        <dbReference type="ARBA" id="ARBA00023157"/>
    </source>
</evidence>
<dbReference type="PANTHER" id="PTHR31238">
    <property type="entry name" value="GERMIN-LIKE PROTEIN SUBFAMILY 3 MEMBER 3"/>
    <property type="match status" value="1"/>
</dbReference>
<evidence type="ECO:0000256" key="8">
    <source>
        <dbReference type="ARBA" id="ARBA00023211"/>
    </source>
</evidence>
<reference evidence="15" key="1">
    <citation type="submission" date="2020-06" db="EMBL/GenBank/DDBJ databases">
        <title>WGS assembly of Ceratodon purpureus strain R40.</title>
        <authorList>
            <person name="Carey S.B."/>
            <person name="Jenkins J."/>
            <person name="Shu S."/>
            <person name="Lovell J.T."/>
            <person name="Sreedasyam A."/>
            <person name="Maumus F."/>
            <person name="Tiley G.P."/>
            <person name="Fernandez-Pozo N."/>
            <person name="Barry K."/>
            <person name="Chen C."/>
            <person name="Wang M."/>
            <person name="Lipzen A."/>
            <person name="Daum C."/>
            <person name="Saski C.A."/>
            <person name="Payton A.C."/>
            <person name="Mcbreen J.C."/>
            <person name="Conrad R.E."/>
            <person name="Kollar L.M."/>
            <person name="Olsson S."/>
            <person name="Huttunen S."/>
            <person name="Landis J.B."/>
            <person name="Wickett N.J."/>
            <person name="Johnson M.G."/>
            <person name="Rensing S.A."/>
            <person name="Grimwood J."/>
            <person name="Schmutz J."/>
            <person name="Mcdaniel S.F."/>
        </authorList>
    </citation>
    <scope>NUCLEOTIDE SEQUENCE</scope>
    <source>
        <strain evidence="15">R40</strain>
    </source>
</reference>
<evidence type="ECO:0000256" key="6">
    <source>
        <dbReference type="ARBA" id="ARBA00022729"/>
    </source>
</evidence>
<dbReference type="FunFam" id="2.60.120.10:FF:000025">
    <property type="entry name" value="germin-like protein subfamily 2 member 1"/>
    <property type="match status" value="1"/>
</dbReference>
<dbReference type="SUPFAM" id="SSF51182">
    <property type="entry name" value="RmlC-like cupins"/>
    <property type="match status" value="1"/>
</dbReference>
<evidence type="ECO:0000256" key="4">
    <source>
        <dbReference type="ARBA" id="ARBA00022525"/>
    </source>
</evidence>
<evidence type="ECO:0000259" key="14">
    <source>
        <dbReference type="SMART" id="SM00835"/>
    </source>
</evidence>
<evidence type="ECO:0000256" key="1">
    <source>
        <dbReference type="ARBA" id="ARBA00004271"/>
    </source>
</evidence>
<feature type="binding site" evidence="10">
    <location>
        <position position="163"/>
    </location>
    <ligand>
        <name>Mn(2+)</name>
        <dbReference type="ChEBI" id="CHEBI:29035"/>
    </ligand>
</feature>
<keyword evidence="16" id="KW-1185">Reference proteome</keyword>
<comment type="similarity">
    <text evidence="2 12">Belongs to the germin family.</text>
</comment>
<name>A0A8T0GY63_CERPU</name>
<protein>
    <recommendedName>
        <fullName evidence="12">Germin-like protein</fullName>
    </recommendedName>
</protein>
<evidence type="ECO:0000256" key="13">
    <source>
        <dbReference type="SAM" id="Phobius"/>
    </source>
</evidence>
<evidence type="ECO:0000256" key="2">
    <source>
        <dbReference type="ARBA" id="ARBA00007456"/>
    </source>
</evidence>
<keyword evidence="13" id="KW-1133">Transmembrane helix</keyword>
<evidence type="ECO:0000256" key="11">
    <source>
        <dbReference type="PIRSR" id="PIRSR601929-3"/>
    </source>
</evidence>
<dbReference type="InterPro" id="IPR001929">
    <property type="entry name" value="Germin"/>
</dbReference>
<dbReference type="GO" id="GO:0030145">
    <property type="term" value="F:manganese ion binding"/>
    <property type="evidence" value="ECO:0007669"/>
    <property type="project" value="UniProtKB-UniRule"/>
</dbReference>
<feature type="binding site" evidence="10">
    <location>
        <position position="161"/>
    </location>
    <ligand>
        <name>Mn(2+)</name>
        <dbReference type="ChEBI" id="CHEBI:29035"/>
    </ligand>
</feature>
<proteinExistence type="inferred from homology"/>
<evidence type="ECO:0000256" key="3">
    <source>
        <dbReference type="ARBA" id="ARBA00022523"/>
    </source>
</evidence>
<feature type="binding site" evidence="9">
    <location>
        <position position="163"/>
    </location>
    <ligand>
        <name>oxalate</name>
        <dbReference type="ChEBI" id="CHEBI:30623"/>
    </ligand>
</feature>
<dbReference type="Gene3D" id="2.60.120.10">
    <property type="entry name" value="Jelly Rolls"/>
    <property type="match status" value="1"/>
</dbReference>
<feature type="binding site" evidence="9">
    <location>
        <position position="168"/>
    </location>
    <ligand>
        <name>oxalate</name>
        <dbReference type="ChEBI" id="CHEBI:30623"/>
    </ligand>
</feature>
<dbReference type="GO" id="GO:2000280">
    <property type="term" value="P:regulation of root development"/>
    <property type="evidence" value="ECO:0007669"/>
    <property type="project" value="UniProtKB-ARBA"/>
</dbReference>
<dbReference type="InterPro" id="IPR014710">
    <property type="entry name" value="RmlC-like_jellyroll"/>
</dbReference>
<feature type="binding site" evidence="10">
    <location>
        <position position="168"/>
    </location>
    <ligand>
        <name>Mn(2+)</name>
        <dbReference type="ChEBI" id="CHEBI:29035"/>
    </ligand>
</feature>
<evidence type="ECO:0000256" key="9">
    <source>
        <dbReference type="PIRSR" id="PIRSR601929-1"/>
    </source>
</evidence>
<evidence type="ECO:0000313" key="16">
    <source>
        <dbReference type="Proteomes" id="UP000822688"/>
    </source>
</evidence>
<evidence type="ECO:0000256" key="10">
    <source>
        <dbReference type="PIRSR" id="PIRSR601929-2"/>
    </source>
</evidence>
<comment type="caution">
    <text evidence="15">The sequence shown here is derived from an EMBL/GenBank/DDBJ whole genome shotgun (WGS) entry which is preliminary data.</text>
</comment>
<feature type="binding site" evidence="9">
    <location>
        <position position="158"/>
    </location>
    <ligand>
        <name>oxalate</name>
        <dbReference type="ChEBI" id="CHEBI:30623"/>
    </ligand>
</feature>
<dbReference type="GO" id="GO:0048046">
    <property type="term" value="C:apoplast"/>
    <property type="evidence" value="ECO:0007669"/>
    <property type="project" value="UniProtKB-SubCell"/>
</dbReference>
<keyword evidence="3 12" id="KW-0052">Apoplast</keyword>
<gene>
    <name evidence="15" type="ORF">KC19_9G095900</name>
</gene>
<dbReference type="InterPro" id="IPR006045">
    <property type="entry name" value="Cupin_1"/>
</dbReference>
<keyword evidence="13" id="KW-0472">Membrane</keyword>